<dbReference type="SUPFAM" id="SSF52047">
    <property type="entry name" value="RNI-like"/>
    <property type="match status" value="1"/>
</dbReference>
<feature type="region of interest" description="Disordered" evidence="2">
    <location>
        <begin position="1"/>
        <end position="31"/>
    </location>
</feature>
<protein>
    <submittedName>
        <fullName evidence="3">Uncharacterized protein</fullName>
    </submittedName>
</protein>
<evidence type="ECO:0000313" key="4">
    <source>
        <dbReference type="Proteomes" id="UP000799770"/>
    </source>
</evidence>
<proteinExistence type="predicted"/>
<name>A0A6A5YKE6_9PLEO</name>
<feature type="coiled-coil region" evidence="1">
    <location>
        <begin position="116"/>
        <end position="143"/>
    </location>
</feature>
<evidence type="ECO:0000256" key="1">
    <source>
        <dbReference type="SAM" id="Coils"/>
    </source>
</evidence>
<keyword evidence="1" id="KW-0175">Coiled coil</keyword>
<dbReference type="EMBL" id="ML977353">
    <property type="protein sequence ID" value="KAF2107586.1"/>
    <property type="molecule type" value="Genomic_DNA"/>
</dbReference>
<reference evidence="3" key="1">
    <citation type="journal article" date="2020" name="Stud. Mycol.">
        <title>101 Dothideomycetes genomes: a test case for predicting lifestyles and emergence of pathogens.</title>
        <authorList>
            <person name="Haridas S."/>
            <person name="Albert R."/>
            <person name="Binder M."/>
            <person name="Bloem J."/>
            <person name="Labutti K."/>
            <person name="Salamov A."/>
            <person name="Andreopoulos B."/>
            <person name="Baker S."/>
            <person name="Barry K."/>
            <person name="Bills G."/>
            <person name="Bluhm B."/>
            <person name="Cannon C."/>
            <person name="Castanera R."/>
            <person name="Culley D."/>
            <person name="Daum C."/>
            <person name="Ezra D."/>
            <person name="Gonzalez J."/>
            <person name="Henrissat B."/>
            <person name="Kuo A."/>
            <person name="Liang C."/>
            <person name="Lipzen A."/>
            <person name="Lutzoni F."/>
            <person name="Magnuson J."/>
            <person name="Mondo S."/>
            <person name="Nolan M."/>
            <person name="Ohm R."/>
            <person name="Pangilinan J."/>
            <person name="Park H.-J."/>
            <person name="Ramirez L."/>
            <person name="Alfaro M."/>
            <person name="Sun H."/>
            <person name="Tritt A."/>
            <person name="Yoshinaga Y."/>
            <person name="Zwiers L.-H."/>
            <person name="Turgeon B."/>
            <person name="Goodwin S."/>
            <person name="Spatafora J."/>
            <person name="Crous P."/>
            <person name="Grigoriev I."/>
        </authorList>
    </citation>
    <scope>NUCLEOTIDE SEQUENCE</scope>
    <source>
        <strain evidence="3">CBS 627.86</strain>
    </source>
</reference>
<evidence type="ECO:0000313" key="3">
    <source>
        <dbReference type="EMBL" id="KAF2107586.1"/>
    </source>
</evidence>
<evidence type="ECO:0000256" key="2">
    <source>
        <dbReference type="SAM" id="MobiDB-lite"/>
    </source>
</evidence>
<keyword evidence="4" id="KW-1185">Reference proteome</keyword>
<dbReference type="Gene3D" id="3.80.10.10">
    <property type="entry name" value="Ribonuclease Inhibitor"/>
    <property type="match status" value="1"/>
</dbReference>
<organism evidence="3 4">
    <name type="scientific">Lophiotrema nucula</name>
    <dbReference type="NCBI Taxonomy" id="690887"/>
    <lineage>
        <taxon>Eukaryota</taxon>
        <taxon>Fungi</taxon>
        <taxon>Dikarya</taxon>
        <taxon>Ascomycota</taxon>
        <taxon>Pezizomycotina</taxon>
        <taxon>Dothideomycetes</taxon>
        <taxon>Pleosporomycetidae</taxon>
        <taxon>Pleosporales</taxon>
        <taxon>Lophiotremataceae</taxon>
        <taxon>Lophiotrema</taxon>
    </lineage>
</organism>
<sequence>MERTSEKQCGDASLDQKEHQKEHTPQDHRSHLEALPEDILERIPQYTHDELWTIGNLFNLRLTSRAIEAKTRHAFARFGFQSLTVDFNFQGLSQLQEIASHEYFGKTVQSLVIWRCEMSREHYEELEDEMSSAVDEEDRERVQNAMDRVSADTADRNKYLETSGAGAALLTKALSNLPNVIHIHMEPVDEDQPPVRYDPNGEGKGTTTILMTSVIAAVAASNTRLVKLTMPTFKSGIGYHQGVFPYALTLPQQLQSIFDNLQDVRLILKSGYEIDRMFLLRLPALKHLNLILDESEHGNSAHPVALTSLLSGKPCASQLETLSIEGANMNPNTEADFLRPHAATLRSLTLKTCNLRFVRLTRILDALKRFTALSELNLHQISENNKRVSFSTQGFLSTMDLPESRDFDIEGYVLIDPAQKYTTKVEGWEDMGVSLESIQYALDYTNNFYGSDTTGPGVEWWDVSDRVYNLPY</sequence>
<gene>
    <name evidence="3" type="ORF">BDV96DRAFT_653665</name>
</gene>
<accession>A0A6A5YKE6</accession>
<dbReference type="InterPro" id="IPR032675">
    <property type="entry name" value="LRR_dom_sf"/>
</dbReference>
<dbReference type="AlphaFoldDB" id="A0A6A5YKE6"/>
<dbReference type="Proteomes" id="UP000799770">
    <property type="component" value="Unassembled WGS sequence"/>
</dbReference>